<dbReference type="InterPro" id="IPR055414">
    <property type="entry name" value="LRR_R13L4/SHOC2-like"/>
</dbReference>
<proteinExistence type="predicted"/>
<dbReference type="GO" id="GO:0004674">
    <property type="term" value="F:protein serine/threonine kinase activity"/>
    <property type="evidence" value="ECO:0007669"/>
    <property type="project" value="UniProtKB-KW"/>
</dbReference>
<dbReference type="GO" id="GO:0005524">
    <property type="term" value="F:ATP binding"/>
    <property type="evidence" value="ECO:0007669"/>
    <property type="project" value="UniProtKB-UniRule"/>
</dbReference>
<evidence type="ECO:0000256" key="11">
    <source>
        <dbReference type="ARBA" id="ARBA00022741"/>
    </source>
</evidence>
<evidence type="ECO:0000256" key="17">
    <source>
        <dbReference type="ARBA" id="ARBA00023180"/>
    </source>
</evidence>
<evidence type="ECO:0000256" key="5">
    <source>
        <dbReference type="ARBA" id="ARBA00022553"/>
    </source>
</evidence>
<keyword evidence="24" id="KW-1185">Reference proteome</keyword>
<dbReference type="InterPro" id="IPR011009">
    <property type="entry name" value="Kinase-like_dom_sf"/>
</dbReference>
<dbReference type="FunFam" id="3.30.200.20:FF:000309">
    <property type="entry name" value="Leucine-rich repeat receptor protein kinase MSP1"/>
    <property type="match status" value="1"/>
</dbReference>
<dbReference type="SUPFAM" id="SSF56112">
    <property type="entry name" value="Protein kinase-like (PK-like)"/>
    <property type="match status" value="1"/>
</dbReference>
<feature type="chain" id="PRO_5025375323" description="non-specific serine/threonine protein kinase" evidence="21">
    <location>
        <begin position="25"/>
        <end position="827"/>
    </location>
</feature>
<dbReference type="SMART" id="SM00369">
    <property type="entry name" value="LRR_TYP"/>
    <property type="match status" value="6"/>
</dbReference>
<dbReference type="FunFam" id="3.80.10.10:FF:000488">
    <property type="entry name" value="MDIS1-interacting receptor like kinase 2"/>
    <property type="match status" value="1"/>
</dbReference>
<dbReference type="PROSITE" id="PS00107">
    <property type="entry name" value="PROTEIN_KINASE_ATP"/>
    <property type="match status" value="1"/>
</dbReference>
<keyword evidence="14" id="KW-1133">Transmembrane helix</keyword>
<keyword evidence="12" id="KW-0418">Kinase</keyword>
<keyword evidence="4" id="KW-0723">Serine/threonine-protein kinase</keyword>
<comment type="catalytic activity">
    <reaction evidence="18">
        <text>L-threonyl-[protein] + ATP = O-phospho-L-threonyl-[protein] + ADP + H(+)</text>
        <dbReference type="Rhea" id="RHEA:46608"/>
        <dbReference type="Rhea" id="RHEA-COMP:11060"/>
        <dbReference type="Rhea" id="RHEA-COMP:11605"/>
        <dbReference type="ChEBI" id="CHEBI:15378"/>
        <dbReference type="ChEBI" id="CHEBI:30013"/>
        <dbReference type="ChEBI" id="CHEBI:30616"/>
        <dbReference type="ChEBI" id="CHEBI:61977"/>
        <dbReference type="ChEBI" id="CHEBI:456216"/>
        <dbReference type="EC" id="2.7.11.1"/>
    </reaction>
</comment>
<keyword evidence="10" id="KW-0677">Repeat</keyword>
<name>A0A6A6L493_HEVBR</name>
<evidence type="ECO:0000256" key="9">
    <source>
        <dbReference type="ARBA" id="ARBA00022729"/>
    </source>
</evidence>
<dbReference type="Pfam" id="PF00560">
    <property type="entry name" value="LRR_1"/>
    <property type="match status" value="5"/>
</dbReference>
<evidence type="ECO:0000256" key="12">
    <source>
        <dbReference type="ARBA" id="ARBA00022777"/>
    </source>
</evidence>
<dbReference type="EMBL" id="JAAGAX010000013">
    <property type="protein sequence ID" value="KAF2294893.1"/>
    <property type="molecule type" value="Genomic_DNA"/>
</dbReference>
<dbReference type="PANTHER" id="PTHR48053">
    <property type="entry name" value="LEUCINE RICH REPEAT FAMILY PROTEIN, EXPRESSED"/>
    <property type="match status" value="1"/>
</dbReference>
<evidence type="ECO:0000256" key="14">
    <source>
        <dbReference type="ARBA" id="ARBA00022989"/>
    </source>
</evidence>
<keyword evidence="16" id="KW-0675">Receptor</keyword>
<dbReference type="Pfam" id="PF00069">
    <property type="entry name" value="Pkinase"/>
    <property type="match status" value="1"/>
</dbReference>
<keyword evidence="9 21" id="KW-0732">Signal</keyword>
<dbReference type="AlphaFoldDB" id="A0A6A6L493"/>
<reference evidence="23 24" key="1">
    <citation type="journal article" date="2020" name="Mol. Plant">
        <title>The Chromosome-Based Rubber Tree Genome Provides New Insights into Spurge Genome Evolution and Rubber Biosynthesis.</title>
        <authorList>
            <person name="Liu J."/>
            <person name="Shi C."/>
            <person name="Shi C.C."/>
            <person name="Li W."/>
            <person name="Zhang Q.J."/>
            <person name="Zhang Y."/>
            <person name="Li K."/>
            <person name="Lu H.F."/>
            <person name="Shi C."/>
            <person name="Zhu S.T."/>
            <person name="Xiao Z.Y."/>
            <person name="Nan H."/>
            <person name="Yue Y."/>
            <person name="Zhu X.G."/>
            <person name="Wu Y."/>
            <person name="Hong X.N."/>
            <person name="Fan G.Y."/>
            <person name="Tong Y."/>
            <person name="Zhang D."/>
            <person name="Mao C.L."/>
            <person name="Liu Y.L."/>
            <person name="Hao S.J."/>
            <person name="Liu W.Q."/>
            <person name="Lv M.Q."/>
            <person name="Zhang H.B."/>
            <person name="Liu Y."/>
            <person name="Hu-Tang G.R."/>
            <person name="Wang J.P."/>
            <person name="Wang J.H."/>
            <person name="Sun Y.H."/>
            <person name="Ni S.B."/>
            <person name="Chen W.B."/>
            <person name="Zhang X.C."/>
            <person name="Jiao Y.N."/>
            <person name="Eichler E.E."/>
            <person name="Li G.H."/>
            <person name="Liu X."/>
            <person name="Gao L.Z."/>
        </authorList>
    </citation>
    <scope>NUCLEOTIDE SEQUENCE [LARGE SCALE GENOMIC DNA]</scope>
    <source>
        <strain evidence="24">cv. GT1</strain>
        <tissue evidence="23">Leaf</tissue>
    </source>
</reference>
<evidence type="ECO:0000256" key="1">
    <source>
        <dbReference type="ARBA" id="ARBA00004236"/>
    </source>
</evidence>
<dbReference type="GO" id="GO:0005886">
    <property type="term" value="C:plasma membrane"/>
    <property type="evidence" value="ECO:0007669"/>
    <property type="project" value="UniProtKB-SubCell"/>
</dbReference>
<dbReference type="PRINTS" id="PR00019">
    <property type="entry name" value="LEURICHRPT"/>
</dbReference>
<dbReference type="EC" id="2.7.11.1" evidence="3"/>
<dbReference type="InterPro" id="IPR051716">
    <property type="entry name" value="Plant_RL_S/T_kinase"/>
</dbReference>
<comment type="subcellular location">
    <subcellularLocation>
        <location evidence="1">Cell membrane</location>
    </subcellularLocation>
    <subcellularLocation>
        <location evidence="2">Membrane</location>
        <topology evidence="2">Single-pass type I membrane protein</topology>
    </subcellularLocation>
</comment>
<keyword evidence="5" id="KW-0597">Phosphoprotein</keyword>
<keyword evidence="8" id="KW-0812">Transmembrane</keyword>
<dbReference type="SUPFAM" id="SSF52058">
    <property type="entry name" value="L domain-like"/>
    <property type="match status" value="1"/>
</dbReference>
<keyword evidence="15" id="KW-0472">Membrane</keyword>
<dbReference type="InterPro" id="IPR001611">
    <property type="entry name" value="Leu-rich_rpt"/>
</dbReference>
<dbReference type="PROSITE" id="PS50011">
    <property type="entry name" value="PROTEIN_KINASE_DOM"/>
    <property type="match status" value="1"/>
</dbReference>
<evidence type="ECO:0000313" key="23">
    <source>
        <dbReference type="EMBL" id="KAF2294893.1"/>
    </source>
</evidence>
<accession>A0A6A6L493</accession>
<dbReference type="Pfam" id="PF13855">
    <property type="entry name" value="LRR_8"/>
    <property type="match status" value="1"/>
</dbReference>
<evidence type="ECO:0000256" key="15">
    <source>
        <dbReference type="ARBA" id="ARBA00023136"/>
    </source>
</evidence>
<keyword evidence="17" id="KW-0325">Glycoprotein</keyword>
<dbReference type="InterPro" id="IPR003591">
    <property type="entry name" value="Leu-rich_rpt_typical-subtyp"/>
</dbReference>
<dbReference type="Pfam" id="PF08263">
    <property type="entry name" value="LRRNT_2"/>
    <property type="match status" value="1"/>
</dbReference>
<keyword evidence="6" id="KW-0433">Leucine-rich repeat</keyword>
<evidence type="ECO:0000256" key="3">
    <source>
        <dbReference type="ARBA" id="ARBA00012513"/>
    </source>
</evidence>
<dbReference type="InterPro" id="IPR017441">
    <property type="entry name" value="Protein_kinase_ATP_BS"/>
</dbReference>
<feature type="signal peptide" evidence="21">
    <location>
        <begin position="1"/>
        <end position="24"/>
    </location>
</feature>
<dbReference type="InterPro" id="IPR032675">
    <property type="entry name" value="LRR_dom_sf"/>
</dbReference>
<protein>
    <recommendedName>
        <fullName evidence="3">non-specific serine/threonine protein kinase</fullName>
        <ecNumber evidence="3">2.7.11.1</ecNumber>
    </recommendedName>
</protein>
<feature type="binding site" evidence="20">
    <location>
        <position position="706"/>
    </location>
    <ligand>
        <name>ATP</name>
        <dbReference type="ChEBI" id="CHEBI:30616"/>
    </ligand>
</feature>
<organism evidence="23 24">
    <name type="scientific">Hevea brasiliensis</name>
    <name type="common">Para rubber tree</name>
    <name type="synonym">Siphonia brasiliensis</name>
    <dbReference type="NCBI Taxonomy" id="3981"/>
    <lineage>
        <taxon>Eukaryota</taxon>
        <taxon>Viridiplantae</taxon>
        <taxon>Streptophyta</taxon>
        <taxon>Embryophyta</taxon>
        <taxon>Tracheophyta</taxon>
        <taxon>Spermatophyta</taxon>
        <taxon>Magnoliopsida</taxon>
        <taxon>eudicotyledons</taxon>
        <taxon>Gunneridae</taxon>
        <taxon>Pentapetalae</taxon>
        <taxon>rosids</taxon>
        <taxon>fabids</taxon>
        <taxon>Malpighiales</taxon>
        <taxon>Euphorbiaceae</taxon>
        <taxon>Crotonoideae</taxon>
        <taxon>Micrandreae</taxon>
        <taxon>Hevea</taxon>
    </lineage>
</organism>
<keyword evidence="7" id="KW-0808">Transferase</keyword>
<evidence type="ECO:0000256" key="21">
    <source>
        <dbReference type="SAM" id="SignalP"/>
    </source>
</evidence>
<dbReference type="PANTHER" id="PTHR48053:SF32">
    <property type="entry name" value="LEUCINE RICH REPEAT FAMILY PROTEIN, EXPRESSED"/>
    <property type="match status" value="1"/>
</dbReference>
<evidence type="ECO:0000256" key="6">
    <source>
        <dbReference type="ARBA" id="ARBA00022614"/>
    </source>
</evidence>
<feature type="domain" description="Protein kinase" evidence="22">
    <location>
        <begin position="677"/>
        <end position="827"/>
    </location>
</feature>
<evidence type="ECO:0000256" key="13">
    <source>
        <dbReference type="ARBA" id="ARBA00022840"/>
    </source>
</evidence>
<keyword evidence="11 20" id="KW-0547">Nucleotide-binding</keyword>
<evidence type="ECO:0000256" key="19">
    <source>
        <dbReference type="ARBA" id="ARBA00048679"/>
    </source>
</evidence>
<evidence type="ECO:0000256" key="18">
    <source>
        <dbReference type="ARBA" id="ARBA00047899"/>
    </source>
</evidence>
<evidence type="ECO:0000313" key="24">
    <source>
        <dbReference type="Proteomes" id="UP000467840"/>
    </source>
</evidence>
<keyword evidence="13 20" id="KW-0067">ATP-binding</keyword>
<dbReference type="Gene3D" id="3.80.10.10">
    <property type="entry name" value="Ribonuclease Inhibitor"/>
    <property type="match status" value="4"/>
</dbReference>
<dbReference type="SUPFAM" id="SSF52047">
    <property type="entry name" value="RNI-like"/>
    <property type="match status" value="1"/>
</dbReference>
<comment type="catalytic activity">
    <reaction evidence="19">
        <text>L-seryl-[protein] + ATP = O-phospho-L-seryl-[protein] + ADP + H(+)</text>
        <dbReference type="Rhea" id="RHEA:17989"/>
        <dbReference type="Rhea" id="RHEA-COMP:9863"/>
        <dbReference type="Rhea" id="RHEA-COMP:11604"/>
        <dbReference type="ChEBI" id="CHEBI:15378"/>
        <dbReference type="ChEBI" id="CHEBI:29999"/>
        <dbReference type="ChEBI" id="CHEBI:30616"/>
        <dbReference type="ChEBI" id="CHEBI:83421"/>
        <dbReference type="ChEBI" id="CHEBI:456216"/>
        <dbReference type="EC" id="2.7.11.1"/>
    </reaction>
</comment>
<dbReference type="Pfam" id="PF23598">
    <property type="entry name" value="LRR_14"/>
    <property type="match status" value="1"/>
</dbReference>
<dbReference type="InterPro" id="IPR013210">
    <property type="entry name" value="LRR_N_plant-typ"/>
</dbReference>
<evidence type="ECO:0000256" key="8">
    <source>
        <dbReference type="ARBA" id="ARBA00022692"/>
    </source>
</evidence>
<evidence type="ECO:0000259" key="22">
    <source>
        <dbReference type="PROSITE" id="PS50011"/>
    </source>
</evidence>
<dbReference type="Proteomes" id="UP000467840">
    <property type="component" value="Chromosome 7"/>
</dbReference>
<dbReference type="Gene3D" id="3.30.200.20">
    <property type="entry name" value="Phosphorylase Kinase, domain 1"/>
    <property type="match status" value="1"/>
</dbReference>
<evidence type="ECO:0000256" key="10">
    <source>
        <dbReference type="ARBA" id="ARBA00022737"/>
    </source>
</evidence>
<evidence type="ECO:0000256" key="20">
    <source>
        <dbReference type="PROSITE-ProRule" id="PRU10141"/>
    </source>
</evidence>
<dbReference type="InterPro" id="IPR000719">
    <property type="entry name" value="Prot_kinase_dom"/>
</dbReference>
<dbReference type="FunFam" id="3.80.10.10:FF:000095">
    <property type="entry name" value="LRR receptor-like serine/threonine-protein kinase GSO1"/>
    <property type="match status" value="2"/>
</dbReference>
<evidence type="ECO:0000256" key="7">
    <source>
        <dbReference type="ARBA" id="ARBA00022679"/>
    </source>
</evidence>
<gene>
    <name evidence="23" type="ORF">GH714_026873</name>
</gene>
<sequence>MSRTQKLSLLFHFLLSFPPLQVISSPRTQAEALIHWRNSLSSSPPSLNSWYLTNLNNLCNWTAISCDPTGAVSKINLSNLNITGTLNQFNFSSFANIISFDVKNNNIEGTIPAAICSLSKLTYLDLSVNYFSGNIPVELGRLTELLYLSLYDNNLNGTIPYQLSNLQKVWYLDLGANFLENSDWSKFSSMPSLMHLSFYHNELTLGFPDFISNCRNLTFLDLSYNRLTGMIPEWAFTNLGRTKYFNLTDNLFQGPLSSNISKLSNLKHLRLQNNGFRGQIPESIGSLSGLEILELYNNSFAGNIPSSLGQLRDLELLDLRMNALNSTIPPELGLCTNLSDLALAANQLSGNLPLFLSNLTKMVHVEIGQLSKLNLLFLCNNTLSGSIPPEIGNLKDLQSLDFSENQLSGSIPPTLWKLKNLRVMSLFSNNISGIIPPDVGNMTSLVTLDLSTNQLEGELPQTIAHLSSLESINLLTNKFSGSIPRDFGKYGILKNASFSNNSFAGELPAELCSGLALEQLTVNDNNFTGSLPTCLRNCSGLTRVRLDGNQFTGNITNAFGVHPKLVFISLSGRIPTALSGMISLQSFDFSFNELTGPIPAGGRFQNASAEAFVGNSVSLSLLAISICIVAVLISCRKREPHDEEIKGVKKYERSESMIWEREGKFTLGDFVKATDDFNEKYCIGKGGFGTVYKAVLATGKVVAVKKLNISDSSDIPAINRLSFENEIRMLTEVRHRNIIKFHGVALACTSTTSEERPAMHSVAQELALRRKACLPEPLENITLSKLTAFQDITEQDELFILVCQGTCLPFSRSQFRELGLPWNDVQL</sequence>
<comment type="caution">
    <text evidence="23">The sequence shown here is derived from an EMBL/GenBank/DDBJ whole genome shotgun (WGS) entry which is preliminary data.</text>
</comment>
<evidence type="ECO:0000256" key="2">
    <source>
        <dbReference type="ARBA" id="ARBA00004479"/>
    </source>
</evidence>
<evidence type="ECO:0000256" key="16">
    <source>
        <dbReference type="ARBA" id="ARBA00023170"/>
    </source>
</evidence>
<evidence type="ECO:0000256" key="4">
    <source>
        <dbReference type="ARBA" id="ARBA00022527"/>
    </source>
</evidence>